<feature type="region of interest" description="Disordered" evidence="1">
    <location>
        <begin position="914"/>
        <end position="951"/>
    </location>
</feature>
<protein>
    <submittedName>
        <fullName evidence="3">DUF748 domain-containing protein</fullName>
    </submittedName>
</protein>
<keyword evidence="2" id="KW-1133">Transmembrane helix</keyword>
<feature type="region of interest" description="Disordered" evidence="1">
    <location>
        <begin position="349"/>
        <end position="370"/>
    </location>
</feature>
<feature type="region of interest" description="Disordered" evidence="1">
    <location>
        <begin position="568"/>
        <end position="591"/>
    </location>
</feature>
<gene>
    <name evidence="3" type="ORF">PPG34_07515</name>
</gene>
<keyword evidence="2" id="KW-0812">Transmembrane</keyword>
<name>A0ABU3K751_9BACT</name>
<dbReference type="Pfam" id="PF05359">
    <property type="entry name" value="DUF748"/>
    <property type="match status" value="2"/>
</dbReference>
<dbReference type="EMBL" id="JAQOUE010000001">
    <property type="protein sequence ID" value="MDT7042197.1"/>
    <property type="molecule type" value="Genomic_DNA"/>
</dbReference>
<accession>A0ABU3K751</accession>
<dbReference type="RefSeq" id="WP_313832571.1">
    <property type="nucleotide sequence ID" value="NZ_JAQOUE010000001.1"/>
</dbReference>
<evidence type="ECO:0000313" key="4">
    <source>
        <dbReference type="Proteomes" id="UP001250932"/>
    </source>
</evidence>
<dbReference type="InterPro" id="IPR008023">
    <property type="entry name" value="DUF748"/>
</dbReference>
<evidence type="ECO:0000256" key="1">
    <source>
        <dbReference type="SAM" id="MobiDB-lite"/>
    </source>
</evidence>
<keyword evidence="2" id="KW-0472">Membrane</keyword>
<evidence type="ECO:0000256" key="2">
    <source>
        <dbReference type="SAM" id="Phobius"/>
    </source>
</evidence>
<comment type="caution">
    <text evidence="3">The sequence shown here is derived from an EMBL/GenBank/DDBJ whole genome shotgun (WGS) entry which is preliminary data.</text>
</comment>
<keyword evidence="4" id="KW-1185">Reference proteome</keyword>
<reference evidence="3 4" key="1">
    <citation type="journal article" date="2023" name="ISME J.">
        <title>Cultivation and genomic characterization of novel and ubiquitous marine nitrite-oxidizing bacteria from the Nitrospirales.</title>
        <authorList>
            <person name="Mueller A.J."/>
            <person name="Daebeler A."/>
            <person name="Herbold C.W."/>
            <person name="Kirkegaard R.H."/>
            <person name="Daims H."/>
        </authorList>
    </citation>
    <scope>NUCLEOTIDE SEQUENCE [LARGE SCALE GENOMIC DNA]</scope>
    <source>
        <strain evidence="3 4">EB</strain>
    </source>
</reference>
<organism evidence="3 4">
    <name type="scientific">Candidatus Nitronereus thalassa</name>
    <dbReference type="NCBI Taxonomy" id="3020898"/>
    <lineage>
        <taxon>Bacteria</taxon>
        <taxon>Pseudomonadati</taxon>
        <taxon>Nitrospirota</taxon>
        <taxon>Nitrospiria</taxon>
        <taxon>Nitrospirales</taxon>
        <taxon>Nitrospiraceae</taxon>
        <taxon>Candidatus Nitronereus</taxon>
    </lineage>
</organism>
<sequence>MRIFKILRILVLIALGLVGLYAAIGFLGVPWAVKKYGVPEVSKILERPVMLRDMSFDPFAFNLKLEGFEIRDTDGSPLVGFEQLFVNFEATSLLSDAYRFDIIRLSLPFGLVKILKDGRLNLAEVGGISGEPSAPEQESSTSLSADEKPFLVDIGLLSIEQGALEFRDESKSPTFIADIVPLQVTLRNFSTRPGNQNSYFLAAELSEGERVQWQGNVSMDPLRSQGQVEISSLRAGSLWEYVEDQFRFEISQGLLDLQVIYDVDMAQDPVGVVLNKGTMTLRNFALRQKGHTDELIVVPSFSIRGIEADVGARQVFIDSIQSRGADVQGWINPDGTVNFQNLFASQENSEVPEEVETSSPQNVDSEGPPWSATIKTISLEEYAVRFEDRQPSKRVPLNIKGLSLQAQNVTTDLQKPIALELGLTFNQSGKLSVSGQVTPDPPRGDLTLALSGVSFAPFQPYLEPYGQFQLVRGSLGLKGRTTFTSQSGQDANVSFSGDITIGDVALVDPVASEEFLKWEQLAFQGMAVESQPPRVSLEEVMVTLPYAKVVKNSEGTLNVERLFSPVEPAAGSSKEEGKTMDGKSLTSENKAATPSPLITINTVRIQNAGVDFMDQAIDPQVVTGIQSLTGTIQGLSSQELSKANVSLEGRVDDVASLKIQGQVNPLQEDLYTDVKVLFQNLDLTTVSPYAGKYIGYPIDKGKLSLDLDYSLSENVLIGENKVQVEQLALGEATGSPDAPSLPVPLAVALLKDRDGRIDIDLPVRGDLNDPEFSYGQLVLQTLVNLITKAATSPFSLVGGLLGGSGEDLSFVQFSPGQAILTERENEKLSTLAMALSERPGLRLEITSSVEPTLDGPALSAAKLEDQIIQLRQQELATSAKGELPSATEVALSSLDQERLLKKLYMEKFGEELGKESVTDNASTKNAPGVSEESLKGSGPGTTPKPGFNENMPTTEKMRLRLLKTIQVSDDELRLLGQDRAKSIRDHLVEQENIPEERIFLVEPNLTSEAEGQSIRTNLTLTAQ</sequence>
<dbReference type="Proteomes" id="UP001250932">
    <property type="component" value="Unassembled WGS sequence"/>
</dbReference>
<proteinExistence type="predicted"/>
<evidence type="ECO:0000313" key="3">
    <source>
        <dbReference type="EMBL" id="MDT7042197.1"/>
    </source>
</evidence>
<feature type="transmembrane region" description="Helical" evidence="2">
    <location>
        <begin position="7"/>
        <end position="33"/>
    </location>
</feature>
<dbReference type="PANTHER" id="PTHR30441:SF8">
    <property type="entry name" value="DUF748 DOMAIN-CONTAINING PROTEIN"/>
    <property type="match status" value="1"/>
</dbReference>
<dbReference type="PANTHER" id="PTHR30441">
    <property type="entry name" value="DUF748 DOMAIN-CONTAINING PROTEIN"/>
    <property type="match status" value="1"/>
</dbReference>
<dbReference type="InterPro" id="IPR052894">
    <property type="entry name" value="AsmA-related"/>
</dbReference>